<dbReference type="PANTHER" id="PTHR24096">
    <property type="entry name" value="LONG-CHAIN-FATTY-ACID--COA LIGASE"/>
    <property type="match status" value="1"/>
</dbReference>
<dbReference type="InterPro" id="IPR045851">
    <property type="entry name" value="AMP-bd_C_sf"/>
</dbReference>
<organism evidence="3 4">
    <name type="scientific">Halocatena marina</name>
    <dbReference type="NCBI Taxonomy" id="2934937"/>
    <lineage>
        <taxon>Archaea</taxon>
        <taxon>Methanobacteriati</taxon>
        <taxon>Methanobacteriota</taxon>
        <taxon>Stenosarchaea group</taxon>
        <taxon>Halobacteria</taxon>
        <taxon>Halobacteriales</taxon>
        <taxon>Natronomonadaceae</taxon>
        <taxon>Halocatena</taxon>
    </lineage>
</organism>
<dbReference type="GO" id="GO:0003824">
    <property type="term" value="F:catalytic activity"/>
    <property type="evidence" value="ECO:0007669"/>
    <property type="project" value="UniProtKB-ARBA"/>
</dbReference>
<reference evidence="3 4" key="1">
    <citation type="journal article" date="2019" name="Int. J. Syst. Evol. Microbiol.">
        <title>The Global Catalogue of Microorganisms (GCM) 10K type strain sequencing project: providing services to taxonomists for standard genome sequencing and annotation.</title>
        <authorList>
            <consortium name="The Broad Institute Genomics Platform"/>
            <consortium name="The Broad Institute Genome Sequencing Center for Infectious Disease"/>
            <person name="Wu L."/>
            <person name="Ma J."/>
        </authorList>
    </citation>
    <scope>NUCLEOTIDE SEQUENCE [LARGE SCALE GENOMIC DNA]</scope>
    <source>
        <strain evidence="3 4">RDMS1</strain>
    </source>
</reference>
<dbReference type="InterPro" id="IPR000873">
    <property type="entry name" value="AMP-dep_synth/lig_dom"/>
</dbReference>
<proteinExistence type="predicted"/>
<dbReference type="Proteomes" id="UP001596417">
    <property type="component" value="Unassembled WGS sequence"/>
</dbReference>
<dbReference type="InterPro" id="IPR042099">
    <property type="entry name" value="ANL_N_sf"/>
</dbReference>
<dbReference type="Gene3D" id="3.30.300.30">
    <property type="match status" value="1"/>
</dbReference>
<dbReference type="AlphaFoldDB" id="A0ABD5YPU5"/>
<evidence type="ECO:0000313" key="3">
    <source>
        <dbReference type="EMBL" id="MFC7190009.1"/>
    </source>
</evidence>
<dbReference type="Pfam" id="PF00501">
    <property type="entry name" value="AMP-binding"/>
    <property type="match status" value="1"/>
</dbReference>
<evidence type="ECO:0000259" key="1">
    <source>
        <dbReference type="Pfam" id="PF00501"/>
    </source>
</evidence>
<dbReference type="Pfam" id="PF13193">
    <property type="entry name" value="AMP-binding_C"/>
    <property type="match status" value="1"/>
</dbReference>
<feature type="domain" description="AMP-dependent synthetase/ligase" evidence="1">
    <location>
        <begin position="10"/>
        <end position="359"/>
    </location>
</feature>
<dbReference type="InterPro" id="IPR020845">
    <property type="entry name" value="AMP-binding_CS"/>
</dbReference>
<comment type="caution">
    <text evidence="3">The sequence shown here is derived from an EMBL/GenBank/DDBJ whole genome shotgun (WGS) entry which is preliminary data.</text>
</comment>
<keyword evidence="4" id="KW-1185">Reference proteome</keyword>
<dbReference type="GeneID" id="76199581"/>
<dbReference type="RefSeq" id="WP_264554631.1">
    <property type="nucleotide sequence ID" value="NZ_CP109979.1"/>
</dbReference>
<dbReference type="Gene3D" id="3.40.50.12780">
    <property type="entry name" value="N-terminal domain of ligase-like"/>
    <property type="match status" value="1"/>
</dbReference>
<dbReference type="SUPFAM" id="SSF56801">
    <property type="entry name" value="Acetyl-CoA synthetase-like"/>
    <property type="match status" value="1"/>
</dbReference>
<dbReference type="InterPro" id="IPR025110">
    <property type="entry name" value="AMP-bd_C"/>
</dbReference>
<dbReference type="PROSITE" id="PS00455">
    <property type="entry name" value="AMP_BINDING"/>
    <property type="match status" value="1"/>
</dbReference>
<accession>A0ABD5YPU5</accession>
<protein>
    <submittedName>
        <fullName evidence="3">Class I adenylate-forming enzyme family protein</fullName>
    </submittedName>
</protein>
<feature type="domain" description="AMP-binding enzyme C-terminal" evidence="2">
    <location>
        <begin position="414"/>
        <end position="487"/>
    </location>
</feature>
<evidence type="ECO:0000259" key="2">
    <source>
        <dbReference type="Pfam" id="PF13193"/>
    </source>
</evidence>
<sequence>MNFANFVDFAAREVPVSPALSDATELISYSKLSEMTDAAANALCSLGVGPNDRVAICLQNRLEFLSIHLGAMKRGAVPVPINTQFNDEQIRHVLTTSDISVIVTNRRFEAVATSVETAITTDGSVGYNYHTLLAEAVNEYEVYPRRNDDIAAVMYTSGTTGQPKGVRHTHGNLVANATALIKCVGLTRKTVGLTVCQCFHVVGLNVTTTPLIRVMAENRLLPEWDPETVLTTIEDHSVTYTFFTPSMIIDLLDYDDVDRYDLSSLSVVGVGGAPMPKQRFDDAERVLGCPVLEGYGMTETTPLAAFNQLRSNTRKRGSVGPPAKEVIDLRIEDPETGALVDQGEKGELLWHGDTVTPGYERQRNNTDAFVERAGVRWLRSGDIGWRDDDGNLYIVDRREDMFTTGCANVYPRVIEDVLYELDHVSEAAIIDARDDLRGAIVTAIIMRSRETLTGEQVRAVCEEYLEPHEIPQRVEFVDKIPKTATGKTDRIALREAFGTTNS</sequence>
<evidence type="ECO:0000313" key="4">
    <source>
        <dbReference type="Proteomes" id="UP001596417"/>
    </source>
</evidence>
<dbReference type="EMBL" id="JBHTAX010000001">
    <property type="protein sequence ID" value="MFC7190009.1"/>
    <property type="molecule type" value="Genomic_DNA"/>
</dbReference>
<name>A0ABD5YPU5_9EURY</name>
<gene>
    <name evidence="3" type="ORF">ACFQL7_09175</name>
</gene>